<dbReference type="InterPro" id="IPR003111">
    <property type="entry name" value="Lon_prtase_N"/>
</dbReference>
<dbReference type="SUPFAM" id="SSF88697">
    <property type="entry name" value="PUA domain-like"/>
    <property type="match status" value="1"/>
</dbReference>
<keyword evidence="2" id="KW-0645">Protease</keyword>
<dbReference type="Proteomes" id="UP000468443">
    <property type="component" value="Unassembled WGS sequence"/>
</dbReference>
<dbReference type="PANTHER" id="PTHR46732:SF8">
    <property type="entry name" value="ATP-DEPENDENT PROTEASE LA (LON) DOMAIN PROTEIN"/>
    <property type="match status" value="1"/>
</dbReference>
<keyword evidence="3" id="KW-1185">Reference proteome</keyword>
<keyword evidence="2" id="KW-0378">Hydrolase</keyword>
<evidence type="ECO:0000313" key="3">
    <source>
        <dbReference type="Proteomes" id="UP000468443"/>
    </source>
</evidence>
<dbReference type="Pfam" id="PF02190">
    <property type="entry name" value="LON_substr_bdg"/>
    <property type="match status" value="1"/>
</dbReference>
<gene>
    <name evidence="2" type="ORF">GWK09_09420</name>
</gene>
<comment type="caution">
    <text evidence="2">The sequence shown here is derived from an EMBL/GenBank/DDBJ whole genome shotgun (WGS) entry which is preliminary data.</text>
</comment>
<organism evidence="2 3">
    <name type="scientific">Muriicola jejuensis</name>
    <dbReference type="NCBI Taxonomy" id="504488"/>
    <lineage>
        <taxon>Bacteria</taxon>
        <taxon>Pseudomonadati</taxon>
        <taxon>Bacteroidota</taxon>
        <taxon>Flavobacteriia</taxon>
        <taxon>Flavobacteriales</taxon>
        <taxon>Flavobacteriaceae</taxon>
        <taxon>Muriicola</taxon>
    </lineage>
</organism>
<protein>
    <submittedName>
        <fullName evidence="2">ATP-dependent protease</fullName>
    </submittedName>
</protein>
<evidence type="ECO:0000259" key="1">
    <source>
        <dbReference type="SMART" id="SM00464"/>
    </source>
</evidence>
<dbReference type="AlphaFoldDB" id="A0A6P0UBX7"/>
<dbReference type="PANTHER" id="PTHR46732">
    <property type="entry name" value="ATP-DEPENDENT PROTEASE LA (LON) DOMAIN PROTEIN"/>
    <property type="match status" value="1"/>
</dbReference>
<evidence type="ECO:0000313" key="2">
    <source>
        <dbReference type="EMBL" id="NER10734.1"/>
    </source>
</evidence>
<dbReference type="RefSeq" id="WP_163693041.1">
    <property type="nucleotide sequence ID" value="NZ_FXTW01000002.1"/>
</dbReference>
<proteinExistence type="predicted"/>
<dbReference type="SMART" id="SM00464">
    <property type="entry name" value="LON"/>
    <property type="match status" value="1"/>
</dbReference>
<dbReference type="InterPro" id="IPR015947">
    <property type="entry name" value="PUA-like_sf"/>
</dbReference>
<name>A0A6P0UBX7_9FLAO</name>
<dbReference type="GO" id="GO:0006508">
    <property type="term" value="P:proteolysis"/>
    <property type="evidence" value="ECO:0007669"/>
    <property type="project" value="UniProtKB-KW"/>
</dbReference>
<dbReference type="GO" id="GO:0008233">
    <property type="term" value="F:peptidase activity"/>
    <property type="evidence" value="ECO:0007669"/>
    <property type="project" value="UniProtKB-KW"/>
</dbReference>
<dbReference type="EMBL" id="JAABOP010000002">
    <property type="protein sequence ID" value="NER10734.1"/>
    <property type="molecule type" value="Genomic_DNA"/>
</dbReference>
<accession>A0A6P0UBX7</accession>
<feature type="domain" description="Lon N-terminal" evidence="1">
    <location>
        <begin position="2"/>
        <end position="178"/>
    </location>
</feature>
<reference evidence="2 3" key="1">
    <citation type="submission" date="2020-01" db="EMBL/GenBank/DDBJ databases">
        <title>Muriicola jejuensis KCTC 22299.</title>
        <authorList>
            <person name="Wang G."/>
        </authorList>
    </citation>
    <scope>NUCLEOTIDE SEQUENCE [LARGE SCALE GENOMIC DNA]</scope>
    <source>
        <strain evidence="2 3">KCTC 22299</strain>
    </source>
</reference>
<sequence>MKLPFFPLQTVFFPGETVPLHIFEERYKELIHDCRKEAITFGIPVYIHDRITYGTEVQLVEVVTTYENGSMDVVCVARQVFQVMTFDHEMDGKLYAGGVVKFLESINDGDLQTKKEVLEGIRELYDLMGVPFEPIAPEKFNPFMLGHKMGLSFEQEHELLQITRESDRLAYIKKHLDQTIRVLKQVDRTKTLIEMNGHFRNFDPLDFKDFKV</sequence>
<dbReference type="Gene3D" id="2.30.130.40">
    <property type="entry name" value="LON domain-like"/>
    <property type="match status" value="1"/>
</dbReference>
<dbReference type="InterPro" id="IPR046336">
    <property type="entry name" value="Lon_prtase_N_sf"/>
</dbReference>